<keyword evidence="2" id="KW-1185">Reference proteome</keyword>
<proteinExistence type="predicted"/>
<dbReference type="Proteomes" id="UP000199433">
    <property type="component" value="Unassembled WGS sequence"/>
</dbReference>
<evidence type="ECO:0000313" key="2">
    <source>
        <dbReference type="Proteomes" id="UP000199433"/>
    </source>
</evidence>
<accession>A0A1G9CK40</accession>
<dbReference type="AlphaFoldDB" id="A0A1G9CK40"/>
<sequence>MNRQNDISLIDRVVSKNNMERAIQKVLKNKGAPGVDEMTVYELEEHMQTYGS</sequence>
<evidence type="ECO:0000313" key="1">
    <source>
        <dbReference type="EMBL" id="SDK52043.1"/>
    </source>
</evidence>
<evidence type="ECO:0008006" key="3">
    <source>
        <dbReference type="Google" id="ProtNLM"/>
    </source>
</evidence>
<dbReference type="EMBL" id="FNFK01000036">
    <property type="protein sequence ID" value="SDK52043.1"/>
    <property type="molecule type" value="Genomic_DNA"/>
</dbReference>
<reference evidence="2" key="1">
    <citation type="submission" date="2016-10" db="EMBL/GenBank/DDBJ databases">
        <authorList>
            <person name="Varghese N."/>
            <person name="Submissions S."/>
        </authorList>
    </citation>
    <scope>NUCLEOTIDE SEQUENCE [LARGE SCALE GENOMIC DNA]</scope>
    <source>
        <strain evidence="2">DSM 19181</strain>
    </source>
</reference>
<protein>
    <recommendedName>
        <fullName evidence="3">RNA-directed DNA polymerase</fullName>
    </recommendedName>
</protein>
<name>A0A1G9CK40_9LACT</name>
<feature type="non-terminal residue" evidence="1">
    <location>
        <position position="52"/>
    </location>
</feature>
<organism evidence="1 2">
    <name type="scientific">Alkalibacterium thalassium</name>
    <dbReference type="NCBI Taxonomy" id="426701"/>
    <lineage>
        <taxon>Bacteria</taxon>
        <taxon>Bacillati</taxon>
        <taxon>Bacillota</taxon>
        <taxon>Bacilli</taxon>
        <taxon>Lactobacillales</taxon>
        <taxon>Carnobacteriaceae</taxon>
        <taxon>Alkalibacterium</taxon>
    </lineage>
</organism>
<gene>
    <name evidence="1" type="ORF">SAMN04488098_10361</name>
</gene>